<proteinExistence type="predicted"/>
<gene>
    <name evidence="1" type="primary">cymR_1</name>
    <name evidence="1" type="ORF">ERS852540_00083</name>
</gene>
<sequence length="135" mass="15164">MHITLETDYAIRIVDFMVKNDGRIDAKAISEKTYVPQTFAMKILRKLGNAGIVNSYKGTKGGYELGRSPSELSLYDVVEAVEGTYMFSRCLDGHYNCNRAENGLPCNYRIAFARISDIVCDELKKLTFDDFTGKA</sequence>
<dbReference type="GO" id="GO:0003700">
    <property type="term" value="F:DNA-binding transcription factor activity"/>
    <property type="evidence" value="ECO:0007669"/>
    <property type="project" value="TreeGrafter"/>
</dbReference>
<name>A0A174YZW1_9FIRM</name>
<dbReference type="SUPFAM" id="SSF46785">
    <property type="entry name" value="Winged helix' DNA-binding domain"/>
    <property type="match status" value="1"/>
</dbReference>
<dbReference type="Proteomes" id="UP000095662">
    <property type="component" value="Unassembled WGS sequence"/>
</dbReference>
<dbReference type="EMBL" id="CZBY01000001">
    <property type="protein sequence ID" value="CUQ80695.1"/>
    <property type="molecule type" value="Genomic_DNA"/>
</dbReference>
<dbReference type="PANTHER" id="PTHR33221">
    <property type="entry name" value="WINGED HELIX-TURN-HELIX TRANSCRIPTIONAL REGULATOR, RRF2 FAMILY"/>
    <property type="match status" value="1"/>
</dbReference>
<dbReference type="InterPro" id="IPR036390">
    <property type="entry name" value="WH_DNA-bd_sf"/>
</dbReference>
<organism evidence="1 2">
    <name type="scientific">[Eubacterium] siraeum</name>
    <dbReference type="NCBI Taxonomy" id="39492"/>
    <lineage>
        <taxon>Bacteria</taxon>
        <taxon>Bacillati</taxon>
        <taxon>Bacillota</taxon>
        <taxon>Clostridia</taxon>
        <taxon>Eubacteriales</taxon>
        <taxon>Oscillospiraceae</taxon>
        <taxon>Oscillospiraceae incertae sedis</taxon>
    </lineage>
</organism>
<dbReference type="InterPro" id="IPR030489">
    <property type="entry name" value="TR_Rrf2-type_CS"/>
</dbReference>
<dbReference type="InterPro" id="IPR036388">
    <property type="entry name" value="WH-like_DNA-bd_sf"/>
</dbReference>
<evidence type="ECO:0000313" key="2">
    <source>
        <dbReference type="Proteomes" id="UP000095662"/>
    </source>
</evidence>
<dbReference type="InterPro" id="IPR000944">
    <property type="entry name" value="Tscrpt_reg_Rrf2"/>
</dbReference>
<protein>
    <submittedName>
        <fullName evidence="1">Cysteine metabolism repressor</fullName>
    </submittedName>
</protein>
<accession>A0A174YZW1</accession>
<dbReference type="STRING" id="39492.ERS852540_00083"/>
<dbReference type="OrthoDB" id="9808360at2"/>
<dbReference type="PROSITE" id="PS01332">
    <property type="entry name" value="HTH_RRF2_1"/>
    <property type="match status" value="1"/>
</dbReference>
<dbReference type="NCBIfam" id="TIGR00738">
    <property type="entry name" value="rrf2_super"/>
    <property type="match status" value="1"/>
</dbReference>
<reference evidence="1 2" key="1">
    <citation type="submission" date="2015-09" db="EMBL/GenBank/DDBJ databases">
        <authorList>
            <consortium name="Pathogen Informatics"/>
        </authorList>
    </citation>
    <scope>NUCLEOTIDE SEQUENCE [LARGE SCALE GENOMIC DNA]</scope>
    <source>
        <strain evidence="1 2">2789STDY5834928</strain>
    </source>
</reference>
<dbReference type="Gene3D" id="1.10.10.10">
    <property type="entry name" value="Winged helix-like DNA-binding domain superfamily/Winged helix DNA-binding domain"/>
    <property type="match status" value="1"/>
</dbReference>
<dbReference type="AlphaFoldDB" id="A0A174YZW1"/>
<evidence type="ECO:0000313" key="1">
    <source>
        <dbReference type="EMBL" id="CUQ80695.1"/>
    </source>
</evidence>
<dbReference type="Pfam" id="PF02082">
    <property type="entry name" value="Rrf2"/>
    <property type="match status" value="1"/>
</dbReference>
<dbReference type="GO" id="GO:0005829">
    <property type="term" value="C:cytosol"/>
    <property type="evidence" value="ECO:0007669"/>
    <property type="project" value="TreeGrafter"/>
</dbReference>
<dbReference type="PROSITE" id="PS51197">
    <property type="entry name" value="HTH_RRF2_2"/>
    <property type="match status" value="1"/>
</dbReference>
<dbReference type="PANTHER" id="PTHR33221:SF2">
    <property type="entry name" value="TRANSCRIPTIONAL REGULATOR"/>
    <property type="match status" value="1"/>
</dbReference>